<protein>
    <submittedName>
        <fullName evidence="1">Uncharacterized protein</fullName>
    </submittedName>
</protein>
<sequence length="247" mass="26656">MSSTLKCNLKTVARSSGDKNRRWQSSIAKSDTATLHVYEQSGYQGALCGLARARRCTSPWSIGNAGTRAGTTKSFREDCGLSDIRCAASGTGGVLSSTGHRSNLTSNGAVLHIFIRLKVVSGSGNFESRKTREPRLVAGCRHTRKDRDRGSGFFLHQVAILECMRHLSHKINPKIGAVPSAKGRFYIGNSRCSCHVLEDNQPLVLIGPGNPALLWVAISALYYSLSRTPPLSQPSPGPVANLNVPPW</sequence>
<accession>A0A166W6A4</accession>
<reference evidence="1 2" key="1">
    <citation type="journal article" date="2016" name="Mol. Biol. Evol.">
        <title>Comparative Genomics of Early-Diverging Mushroom-Forming Fungi Provides Insights into the Origins of Lignocellulose Decay Capabilities.</title>
        <authorList>
            <person name="Nagy L.G."/>
            <person name="Riley R."/>
            <person name="Tritt A."/>
            <person name="Adam C."/>
            <person name="Daum C."/>
            <person name="Floudas D."/>
            <person name="Sun H."/>
            <person name="Yadav J.S."/>
            <person name="Pangilinan J."/>
            <person name="Larsson K.H."/>
            <person name="Matsuura K."/>
            <person name="Barry K."/>
            <person name="Labutti K."/>
            <person name="Kuo R."/>
            <person name="Ohm R.A."/>
            <person name="Bhattacharya S.S."/>
            <person name="Shirouzu T."/>
            <person name="Yoshinaga Y."/>
            <person name="Martin F.M."/>
            <person name="Grigoriev I.V."/>
            <person name="Hibbett D.S."/>
        </authorList>
    </citation>
    <scope>NUCLEOTIDE SEQUENCE [LARGE SCALE GENOMIC DNA]</scope>
    <source>
        <strain evidence="1 2">CBS 109695</strain>
    </source>
</reference>
<keyword evidence="2" id="KW-1185">Reference proteome</keyword>
<organism evidence="1 2">
    <name type="scientific">Athelia psychrophila</name>
    <dbReference type="NCBI Taxonomy" id="1759441"/>
    <lineage>
        <taxon>Eukaryota</taxon>
        <taxon>Fungi</taxon>
        <taxon>Dikarya</taxon>
        <taxon>Basidiomycota</taxon>
        <taxon>Agaricomycotina</taxon>
        <taxon>Agaricomycetes</taxon>
        <taxon>Agaricomycetidae</taxon>
        <taxon>Atheliales</taxon>
        <taxon>Atheliaceae</taxon>
        <taxon>Athelia</taxon>
    </lineage>
</organism>
<proteinExistence type="predicted"/>
<dbReference type="AlphaFoldDB" id="A0A166W6A4"/>
<evidence type="ECO:0000313" key="2">
    <source>
        <dbReference type="Proteomes" id="UP000076532"/>
    </source>
</evidence>
<gene>
    <name evidence="1" type="ORF">FIBSPDRAFT_881633</name>
</gene>
<dbReference type="EMBL" id="KV417482">
    <property type="protein sequence ID" value="KZP33432.1"/>
    <property type="molecule type" value="Genomic_DNA"/>
</dbReference>
<evidence type="ECO:0000313" key="1">
    <source>
        <dbReference type="EMBL" id="KZP33432.1"/>
    </source>
</evidence>
<dbReference type="Proteomes" id="UP000076532">
    <property type="component" value="Unassembled WGS sequence"/>
</dbReference>
<name>A0A166W6A4_9AGAM</name>